<protein>
    <submittedName>
        <fullName evidence="2">Uncharacterized protein</fullName>
    </submittedName>
</protein>
<evidence type="ECO:0000256" key="1">
    <source>
        <dbReference type="SAM" id="MobiDB-lite"/>
    </source>
</evidence>
<organism evidence="2 3">
    <name type="scientific">Acrocarpospora phusangensis</name>
    <dbReference type="NCBI Taxonomy" id="1070424"/>
    <lineage>
        <taxon>Bacteria</taxon>
        <taxon>Bacillati</taxon>
        <taxon>Actinomycetota</taxon>
        <taxon>Actinomycetes</taxon>
        <taxon>Streptosporangiales</taxon>
        <taxon>Streptosporangiaceae</taxon>
        <taxon>Acrocarpospora</taxon>
    </lineage>
</organism>
<comment type="caution">
    <text evidence="2">The sequence shown here is derived from an EMBL/GenBank/DDBJ whole genome shotgun (WGS) entry which is preliminary data.</text>
</comment>
<reference evidence="2" key="1">
    <citation type="submission" date="2021-01" db="EMBL/GenBank/DDBJ databases">
        <title>Whole genome shotgun sequence of Acrocarpospora phusangensis NBRC 108782.</title>
        <authorList>
            <person name="Komaki H."/>
            <person name="Tamura T."/>
        </authorList>
    </citation>
    <scope>NUCLEOTIDE SEQUENCE</scope>
    <source>
        <strain evidence="2">NBRC 108782</strain>
    </source>
</reference>
<evidence type="ECO:0000313" key="3">
    <source>
        <dbReference type="Proteomes" id="UP000640052"/>
    </source>
</evidence>
<keyword evidence="3" id="KW-1185">Reference proteome</keyword>
<accession>A0A919QCM4</accession>
<sequence length="82" mass="8571">MSVHGVVAPGFEAVREEFAAVVAAERDPIAFDLNAPTPTDPVGFANSRGGIACSYSRRRPPNPAGAAPENTRPIPAVLGCRR</sequence>
<dbReference type="Proteomes" id="UP000640052">
    <property type="component" value="Unassembled WGS sequence"/>
</dbReference>
<dbReference type="AlphaFoldDB" id="A0A919QCM4"/>
<dbReference type="EMBL" id="BOOA01000013">
    <property type="protein sequence ID" value="GIH23847.1"/>
    <property type="molecule type" value="Genomic_DNA"/>
</dbReference>
<dbReference type="RefSeq" id="WP_204040627.1">
    <property type="nucleotide sequence ID" value="NZ_BOOA01000013.1"/>
</dbReference>
<gene>
    <name evidence="2" type="ORF">Aph01nite_21570</name>
</gene>
<name>A0A919QCM4_9ACTN</name>
<evidence type="ECO:0000313" key="2">
    <source>
        <dbReference type="EMBL" id="GIH23847.1"/>
    </source>
</evidence>
<feature type="region of interest" description="Disordered" evidence="1">
    <location>
        <begin position="57"/>
        <end position="82"/>
    </location>
</feature>
<proteinExistence type="predicted"/>